<feature type="region of interest" description="Disordered" evidence="1">
    <location>
        <begin position="45"/>
        <end position="64"/>
    </location>
</feature>
<keyword evidence="2" id="KW-1133">Transmembrane helix</keyword>
<dbReference type="Proteomes" id="UP001610446">
    <property type="component" value="Unassembled WGS sequence"/>
</dbReference>
<sequence length="146" mass="16860">MYVTFPSVWEERFGFLTQEVGYAYLSPGIALFIASIITGRLSDTRRAKAQSREPGQEDRTRNPSSNPDIWLHHHSCRQSHVWLVYPVRAASRRRAYSVGFSCSWHSDNLRDEHVLLDRVRTLASRYNRRSRGSGAQYRSSNCGCYC</sequence>
<evidence type="ECO:0000313" key="4">
    <source>
        <dbReference type="Proteomes" id="UP001610446"/>
    </source>
</evidence>
<keyword evidence="2" id="KW-0812">Transmembrane</keyword>
<keyword evidence="2" id="KW-0472">Membrane</keyword>
<keyword evidence="4" id="KW-1185">Reference proteome</keyword>
<accession>A0ABR4KK20</accession>
<dbReference type="EMBL" id="JBFXLU010000029">
    <property type="protein sequence ID" value="KAL2851563.1"/>
    <property type="molecule type" value="Genomic_DNA"/>
</dbReference>
<proteinExistence type="predicted"/>
<gene>
    <name evidence="3" type="ORF">BJY01DRAFT_208860</name>
</gene>
<comment type="caution">
    <text evidence="3">The sequence shown here is derived from an EMBL/GenBank/DDBJ whole genome shotgun (WGS) entry which is preliminary data.</text>
</comment>
<reference evidence="3 4" key="1">
    <citation type="submission" date="2024-07" db="EMBL/GenBank/DDBJ databases">
        <title>Section-level genome sequencing and comparative genomics of Aspergillus sections Usti and Cavernicolus.</title>
        <authorList>
            <consortium name="Lawrence Berkeley National Laboratory"/>
            <person name="Nybo J.L."/>
            <person name="Vesth T.C."/>
            <person name="Theobald S."/>
            <person name="Frisvad J.C."/>
            <person name="Larsen T.O."/>
            <person name="Kjaerboelling I."/>
            <person name="Rothschild-Mancinelli K."/>
            <person name="Lyhne E.K."/>
            <person name="Kogle M.E."/>
            <person name="Barry K."/>
            <person name="Clum A."/>
            <person name="Na H."/>
            <person name="Ledsgaard L."/>
            <person name="Lin J."/>
            <person name="Lipzen A."/>
            <person name="Kuo A."/>
            <person name="Riley R."/>
            <person name="Mondo S."/>
            <person name="Labutti K."/>
            <person name="Haridas S."/>
            <person name="Pangalinan J."/>
            <person name="Salamov A.A."/>
            <person name="Simmons B.A."/>
            <person name="Magnuson J.K."/>
            <person name="Chen J."/>
            <person name="Drula E."/>
            <person name="Henrissat B."/>
            <person name="Wiebenga A."/>
            <person name="Lubbers R.J."/>
            <person name="Gomes A.C."/>
            <person name="Makela M.R."/>
            <person name="Stajich J."/>
            <person name="Grigoriev I.V."/>
            <person name="Mortensen U.H."/>
            <person name="De Vries R.P."/>
            <person name="Baker S.E."/>
            <person name="Andersen M.R."/>
        </authorList>
    </citation>
    <scope>NUCLEOTIDE SEQUENCE [LARGE SCALE GENOMIC DNA]</scope>
    <source>
        <strain evidence="3 4">CBS 123904</strain>
    </source>
</reference>
<organism evidence="3 4">
    <name type="scientific">Aspergillus pseudoustus</name>
    <dbReference type="NCBI Taxonomy" id="1810923"/>
    <lineage>
        <taxon>Eukaryota</taxon>
        <taxon>Fungi</taxon>
        <taxon>Dikarya</taxon>
        <taxon>Ascomycota</taxon>
        <taxon>Pezizomycotina</taxon>
        <taxon>Eurotiomycetes</taxon>
        <taxon>Eurotiomycetidae</taxon>
        <taxon>Eurotiales</taxon>
        <taxon>Aspergillaceae</taxon>
        <taxon>Aspergillus</taxon>
        <taxon>Aspergillus subgen. Nidulantes</taxon>
    </lineage>
</organism>
<evidence type="ECO:0000313" key="3">
    <source>
        <dbReference type="EMBL" id="KAL2851563.1"/>
    </source>
</evidence>
<feature type="transmembrane region" description="Helical" evidence="2">
    <location>
        <begin position="20"/>
        <end position="42"/>
    </location>
</feature>
<name>A0ABR4KK20_9EURO</name>
<evidence type="ECO:0000256" key="1">
    <source>
        <dbReference type="SAM" id="MobiDB-lite"/>
    </source>
</evidence>
<feature type="compositionally biased region" description="Basic and acidic residues" evidence="1">
    <location>
        <begin position="45"/>
        <end position="61"/>
    </location>
</feature>
<protein>
    <submittedName>
        <fullName evidence="3">Uncharacterized protein</fullName>
    </submittedName>
</protein>
<evidence type="ECO:0000256" key="2">
    <source>
        <dbReference type="SAM" id="Phobius"/>
    </source>
</evidence>